<gene>
    <name evidence="1" type="ORF">HYDPIDRAFT_34336</name>
</gene>
<name>A0A0C9VY32_9AGAM</name>
<reference evidence="1 2" key="1">
    <citation type="submission" date="2014-04" db="EMBL/GenBank/DDBJ databases">
        <title>Evolutionary Origins and Diversification of the Mycorrhizal Mutualists.</title>
        <authorList>
            <consortium name="DOE Joint Genome Institute"/>
            <consortium name="Mycorrhizal Genomics Consortium"/>
            <person name="Kohler A."/>
            <person name="Kuo A."/>
            <person name="Nagy L.G."/>
            <person name="Floudas D."/>
            <person name="Copeland A."/>
            <person name="Barry K.W."/>
            <person name="Cichocki N."/>
            <person name="Veneault-Fourrey C."/>
            <person name="LaButti K."/>
            <person name="Lindquist E.A."/>
            <person name="Lipzen A."/>
            <person name="Lundell T."/>
            <person name="Morin E."/>
            <person name="Murat C."/>
            <person name="Riley R."/>
            <person name="Ohm R."/>
            <person name="Sun H."/>
            <person name="Tunlid A."/>
            <person name="Henrissat B."/>
            <person name="Grigoriev I.V."/>
            <person name="Hibbett D.S."/>
            <person name="Martin F."/>
        </authorList>
    </citation>
    <scope>NUCLEOTIDE SEQUENCE [LARGE SCALE GENOMIC DNA]</scope>
    <source>
        <strain evidence="1 2">MD-312</strain>
    </source>
</reference>
<organism evidence="1 2">
    <name type="scientific">Hydnomerulius pinastri MD-312</name>
    <dbReference type="NCBI Taxonomy" id="994086"/>
    <lineage>
        <taxon>Eukaryota</taxon>
        <taxon>Fungi</taxon>
        <taxon>Dikarya</taxon>
        <taxon>Basidiomycota</taxon>
        <taxon>Agaricomycotina</taxon>
        <taxon>Agaricomycetes</taxon>
        <taxon>Agaricomycetidae</taxon>
        <taxon>Boletales</taxon>
        <taxon>Boletales incertae sedis</taxon>
        <taxon>Leucogyrophana</taxon>
    </lineage>
</organism>
<proteinExistence type="predicted"/>
<dbReference type="Proteomes" id="UP000053820">
    <property type="component" value="Unassembled WGS sequence"/>
</dbReference>
<evidence type="ECO:0000313" key="2">
    <source>
        <dbReference type="Proteomes" id="UP000053820"/>
    </source>
</evidence>
<accession>A0A0C9VY32</accession>
<sequence>MDFSTNGGSPELNSYASASIYERLIKFIEALFQQSPRKCHKLFSQLYDIVYGSKKACEEESGASMLMHLDLDAMDD</sequence>
<keyword evidence="2" id="KW-1185">Reference proteome</keyword>
<dbReference type="EMBL" id="KN839959">
    <property type="protein sequence ID" value="KIJ58278.1"/>
    <property type="molecule type" value="Genomic_DNA"/>
</dbReference>
<protein>
    <submittedName>
        <fullName evidence="1">Unplaced genomic scaffold scaffold_125, whole genome shotgun sequence</fullName>
    </submittedName>
</protein>
<dbReference type="OrthoDB" id="2689837at2759"/>
<evidence type="ECO:0000313" key="1">
    <source>
        <dbReference type="EMBL" id="KIJ58278.1"/>
    </source>
</evidence>
<dbReference type="AlphaFoldDB" id="A0A0C9VY32"/>
<dbReference type="HOGENOM" id="CLU_2654805_0_0_1"/>